<evidence type="ECO:0000313" key="3">
    <source>
        <dbReference type="Proteomes" id="UP000007875"/>
    </source>
</evidence>
<evidence type="ECO:0000313" key="2">
    <source>
        <dbReference type="Ensembl" id="ENSCSAVP00000018722.1"/>
    </source>
</evidence>
<dbReference type="InParanoid" id="H2ZMA6"/>
<reference evidence="2" key="2">
    <citation type="submission" date="2025-08" db="UniProtKB">
        <authorList>
            <consortium name="Ensembl"/>
        </authorList>
    </citation>
    <scope>IDENTIFICATION</scope>
</reference>
<proteinExistence type="predicted"/>
<reference evidence="2" key="3">
    <citation type="submission" date="2025-09" db="UniProtKB">
        <authorList>
            <consortium name="Ensembl"/>
        </authorList>
    </citation>
    <scope>IDENTIFICATION</scope>
</reference>
<evidence type="ECO:0000256" key="1">
    <source>
        <dbReference type="SAM" id="MobiDB-lite"/>
    </source>
</evidence>
<dbReference type="Proteomes" id="UP000007875">
    <property type="component" value="Unassembled WGS sequence"/>
</dbReference>
<protein>
    <submittedName>
        <fullName evidence="2">Uncharacterized protein</fullName>
    </submittedName>
</protein>
<keyword evidence="3" id="KW-1185">Reference proteome</keyword>
<dbReference type="AlphaFoldDB" id="H2ZMA6"/>
<name>H2ZMA6_CIOSA</name>
<accession>H2ZMA6</accession>
<reference evidence="3" key="1">
    <citation type="submission" date="2003-08" db="EMBL/GenBank/DDBJ databases">
        <authorList>
            <person name="Birren B."/>
            <person name="Nusbaum C."/>
            <person name="Abebe A."/>
            <person name="Abouelleil A."/>
            <person name="Adekoya E."/>
            <person name="Ait-zahra M."/>
            <person name="Allen N."/>
            <person name="Allen T."/>
            <person name="An P."/>
            <person name="Anderson M."/>
            <person name="Anderson S."/>
            <person name="Arachchi H."/>
            <person name="Armbruster J."/>
            <person name="Bachantsang P."/>
            <person name="Baldwin J."/>
            <person name="Barry A."/>
            <person name="Bayul T."/>
            <person name="Blitshsteyn B."/>
            <person name="Bloom T."/>
            <person name="Blye J."/>
            <person name="Boguslavskiy L."/>
            <person name="Borowsky M."/>
            <person name="Boukhgalter B."/>
            <person name="Brunache A."/>
            <person name="Butler J."/>
            <person name="Calixte N."/>
            <person name="Calvo S."/>
            <person name="Camarata J."/>
            <person name="Campo K."/>
            <person name="Chang J."/>
            <person name="Cheshatsang Y."/>
            <person name="Citroen M."/>
            <person name="Collymore A."/>
            <person name="Considine T."/>
            <person name="Cook A."/>
            <person name="Cooke P."/>
            <person name="Corum B."/>
            <person name="Cuomo C."/>
            <person name="David R."/>
            <person name="Dawoe T."/>
            <person name="Degray S."/>
            <person name="Dodge S."/>
            <person name="Dooley K."/>
            <person name="Dorje P."/>
            <person name="Dorjee K."/>
            <person name="Dorris L."/>
            <person name="Duffey N."/>
            <person name="Dupes A."/>
            <person name="Elkins T."/>
            <person name="Engels R."/>
            <person name="Erickson J."/>
            <person name="Farina A."/>
            <person name="Faro S."/>
            <person name="Ferreira P."/>
            <person name="Fischer H."/>
            <person name="Fitzgerald M."/>
            <person name="Foley K."/>
            <person name="Gage D."/>
            <person name="Galagan J."/>
            <person name="Gearin G."/>
            <person name="Gnerre S."/>
            <person name="Gnirke A."/>
            <person name="Goyette A."/>
            <person name="Graham J."/>
            <person name="Grandbois E."/>
            <person name="Gyaltsen K."/>
            <person name="Hafez N."/>
            <person name="Hagopian D."/>
            <person name="Hagos B."/>
            <person name="Hall J."/>
            <person name="Hatcher B."/>
            <person name="Heller A."/>
            <person name="Higgins H."/>
            <person name="Honan T."/>
            <person name="Horn A."/>
            <person name="Houde N."/>
            <person name="Hughes L."/>
            <person name="Hulme W."/>
            <person name="Husby E."/>
            <person name="Iliev I."/>
            <person name="Jaffe D."/>
            <person name="Jones C."/>
            <person name="Kamal M."/>
            <person name="Kamat A."/>
            <person name="Kamvysselis M."/>
            <person name="Karlsson E."/>
            <person name="Kells C."/>
            <person name="Kieu A."/>
            <person name="Kisner P."/>
            <person name="Kodira C."/>
            <person name="Kulbokas E."/>
            <person name="Labutti K."/>
            <person name="Lama D."/>
            <person name="Landers T."/>
            <person name="Leger J."/>
            <person name="Levine S."/>
            <person name="Lewis D."/>
            <person name="Lewis T."/>
            <person name="Lindblad-toh K."/>
            <person name="Liu X."/>
            <person name="Lokyitsang T."/>
            <person name="Lokyitsang Y."/>
            <person name="Lucien O."/>
            <person name="Lui A."/>
            <person name="Ma L.J."/>
            <person name="Mabbitt R."/>
            <person name="Macdonald J."/>
            <person name="Maclean C."/>
            <person name="Major J."/>
            <person name="Manning J."/>
            <person name="Marabella R."/>
            <person name="Maru K."/>
            <person name="Matthews C."/>
            <person name="Mauceli E."/>
            <person name="Mccarthy M."/>
            <person name="Mcdonough S."/>
            <person name="Mcghee T."/>
            <person name="Meldrim J."/>
            <person name="Meneus L."/>
            <person name="Mesirov J."/>
            <person name="Mihalev A."/>
            <person name="Mihova T."/>
            <person name="Mikkelsen T."/>
            <person name="Mlenga V."/>
            <person name="Moru K."/>
            <person name="Mozes J."/>
            <person name="Mulrain L."/>
            <person name="Munson G."/>
            <person name="Naylor J."/>
            <person name="Newes C."/>
            <person name="Nguyen C."/>
            <person name="Nguyen N."/>
            <person name="Nguyen T."/>
            <person name="Nicol R."/>
            <person name="Nielsen C."/>
            <person name="Nizzari M."/>
            <person name="Norbu C."/>
            <person name="Norbu N."/>
            <person name="O'donnell P."/>
            <person name="Okoawo O."/>
            <person name="O'leary S."/>
            <person name="Omotosho B."/>
            <person name="O'neill K."/>
            <person name="Osman S."/>
            <person name="Parker S."/>
            <person name="Perrin D."/>
            <person name="Phunkhang P."/>
            <person name="Piqani B."/>
            <person name="Purcell S."/>
            <person name="Rachupka T."/>
            <person name="Ramasamy U."/>
            <person name="Rameau R."/>
            <person name="Ray V."/>
            <person name="Raymond C."/>
            <person name="Retta R."/>
            <person name="Richardson S."/>
            <person name="Rise C."/>
            <person name="Rodriguez J."/>
            <person name="Rogers J."/>
            <person name="Rogov P."/>
            <person name="Rutman M."/>
            <person name="Schupbach R."/>
            <person name="Seaman C."/>
            <person name="Settipalli S."/>
            <person name="Sharpe T."/>
            <person name="Sheridan J."/>
            <person name="Sherpa N."/>
            <person name="Shi J."/>
            <person name="Smirnov S."/>
            <person name="Smith C."/>
            <person name="Sougnez C."/>
            <person name="Spencer B."/>
            <person name="Stalker J."/>
            <person name="Stange-thomann N."/>
            <person name="Stavropoulos S."/>
            <person name="Stetson K."/>
            <person name="Stone C."/>
            <person name="Stone S."/>
            <person name="Stubbs M."/>
            <person name="Talamas J."/>
            <person name="Tchuinga P."/>
            <person name="Tenzing P."/>
            <person name="Tesfaye S."/>
            <person name="Theodore J."/>
            <person name="Thoulutsang Y."/>
            <person name="Topham K."/>
            <person name="Towey S."/>
            <person name="Tsamla T."/>
            <person name="Tsomo N."/>
            <person name="Vallee D."/>
            <person name="Vassiliev H."/>
            <person name="Venkataraman V."/>
            <person name="Vinson J."/>
            <person name="Vo A."/>
            <person name="Wade C."/>
            <person name="Wang S."/>
            <person name="Wangchuk T."/>
            <person name="Wangdi T."/>
            <person name="Whittaker C."/>
            <person name="Wilkinson J."/>
            <person name="Wu Y."/>
            <person name="Wyman D."/>
            <person name="Yadav S."/>
            <person name="Yang S."/>
            <person name="Yang X."/>
            <person name="Yeager S."/>
            <person name="Yee E."/>
            <person name="Young G."/>
            <person name="Zainoun J."/>
            <person name="Zembeck L."/>
            <person name="Zimmer A."/>
            <person name="Zody M."/>
            <person name="Lander E."/>
        </authorList>
    </citation>
    <scope>NUCLEOTIDE SEQUENCE [LARGE SCALE GENOMIC DNA]</scope>
</reference>
<sequence>VNAGEAHDAKLYQNDELKPNNNSRKRILCSDNELIPATSSPKSVENQPTAAKRRCAEQDVAVSLFDISDGQIFPLDDSESSANNESIHSSFKACTGNVSSPKFEKQQFSDQIWSSSPILREKSPTAVKDTPGDHFLIRKWLNSRSNGPNTEKSTTTFYRQSPRRKLNYGVLGKIEQRFASISPTVNLERLKNIQDNEV</sequence>
<feature type="region of interest" description="Disordered" evidence="1">
    <location>
        <begin position="1"/>
        <end position="24"/>
    </location>
</feature>
<feature type="compositionally biased region" description="Basic and acidic residues" evidence="1">
    <location>
        <begin position="1"/>
        <end position="18"/>
    </location>
</feature>
<organism evidence="2 3">
    <name type="scientific">Ciona savignyi</name>
    <name type="common">Pacific transparent sea squirt</name>
    <dbReference type="NCBI Taxonomy" id="51511"/>
    <lineage>
        <taxon>Eukaryota</taxon>
        <taxon>Metazoa</taxon>
        <taxon>Chordata</taxon>
        <taxon>Tunicata</taxon>
        <taxon>Ascidiacea</taxon>
        <taxon>Phlebobranchia</taxon>
        <taxon>Cionidae</taxon>
        <taxon>Ciona</taxon>
    </lineage>
</organism>
<dbReference type="HOGENOM" id="CLU_1380869_0_0_1"/>
<dbReference type="Ensembl" id="ENSCSAVT00000018927.1">
    <property type="protein sequence ID" value="ENSCSAVP00000018722.1"/>
    <property type="gene ID" value="ENSCSAVG00000011004.1"/>
</dbReference>